<dbReference type="Proteomes" id="UP000198614">
    <property type="component" value="Unassembled WGS sequence"/>
</dbReference>
<organism evidence="2 3">
    <name type="scientific">Streptomyces griseoaurantiacus</name>
    <dbReference type="NCBI Taxonomy" id="68213"/>
    <lineage>
        <taxon>Bacteria</taxon>
        <taxon>Bacillati</taxon>
        <taxon>Actinomycetota</taxon>
        <taxon>Actinomycetes</taxon>
        <taxon>Kitasatosporales</taxon>
        <taxon>Streptomycetaceae</taxon>
        <taxon>Streptomyces</taxon>
        <taxon>Streptomyces aurantiacus group</taxon>
    </lineage>
</organism>
<protein>
    <submittedName>
        <fullName evidence="2">HD domain-containing protein</fullName>
    </submittedName>
</protein>
<dbReference type="PANTHER" id="PTHR35569:SF1">
    <property type="entry name" value="CYANAMIDE HYDRATASE DDI2-RELATED"/>
    <property type="match status" value="1"/>
</dbReference>
<dbReference type="PANTHER" id="PTHR35569">
    <property type="entry name" value="CYANAMIDE HYDRATASE DDI2-RELATED"/>
    <property type="match status" value="1"/>
</dbReference>
<dbReference type="Pfam" id="PF01966">
    <property type="entry name" value="HD"/>
    <property type="match status" value="1"/>
</dbReference>
<feature type="domain" description="HD" evidence="1">
    <location>
        <begin position="52"/>
        <end position="137"/>
    </location>
</feature>
<dbReference type="Gene3D" id="1.10.3210.10">
    <property type="entry name" value="Hypothetical protein af1432"/>
    <property type="match status" value="1"/>
</dbReference>
<evidence type="ECO:0000313" key="2">
    <source>
        <dbReference type="EMBL" id="SDE89608.1"/>
    </source>
</evidence>
<dbReference type="SUPFAM" id="SSF109604">
    <property type="entry name" value="HD-domain/PDEase-like"/>
    <property type="match status" value="1"/>
</dbReference>
<dbReference type="InterPro" id="IPR006674">
    <property type="entry name" value="HD_domain"/>
</dbReference>
<accession>A0A1G7GN62</accession>
<proteinExistence type="predicted"/>
<dbReference type="CDD" id="cd00077">
    <property type="entry name" value="HDc"/>
    <property type="match status" value="1"/>
</dbReference>
<dbReference type="AlphaFoldDB" id="A0A1G7GN62"/>
<sequence>MVEGGHTPHSSHVARESTDTMTEIIAGVEIPDTSAATEAERFLRERADPLLLHHSRRVFLFGSLHARALDLRPDPELLYVAAMFHDAGLLVPFSATPQRFELDGADHARTFLRDRGFPENAAEAVWTAIALHTTPGLPSRMGPETAATNYGVLTDAVGWELGRLGDEDIEQVVAVHPRGAFKEEFPRVFYDGLKNRPDTTYGTVNADILEHFDPAFRRTSMVERILDAPWPS</sequence>
<dbReference type="InterPro" id="IPR003607">
    <property type="entry name" value="HD/PDEase_dom"/>
</dbReference>
<evidence type="ECO:0000259" key="1">
    <source>
        <dbReference type="Pfam" id="PF01966"/>
    </source>
</evidence>
<gene>
    <name evidence="2" type="ORF">SAMN05216260_104330</name>
</gene>
<dbReference type="EMBL" id="FNAX01000004">
    <property type="protein sequence ID" value="SDE89608.1"/>
    <property type="molecule type" value="Genomic_DNA"/>
</dbReference>
<evidence type="ECO:0000313" key="3">
    <source>
        <dbReference type="Proteomes" id="UP000198614"/>
    </source>
</evidence>
<reference evidence="2 3" key="1">
    <citation type="submission" date="2016-10" db="EMBL/GenBank/DDBJ databases">
        <authorList>
            <person name="de Groot N.N."/>
        </authorList>
    </citation>
    <scope>NUCLEOTIDE SEQUENCE [LARGE SCALE GENOMIC DNA]</scope>
    <source>
        <strain evidence="2 3">CGMCC 4.1859</strain>
    </source>
</reference>
<name>A0A1G7GN62_9ACTN</name>